<keyword evidence="2" id="KW-1185">Reference proteome</keyword>
<dbReference type="Proteomes" id="UP000092024">
    <property type="component" value="Unassembled WGS sequence"/>
</dbReference>
<sequence length="604" mass="66834">MWFDKDSNIQELPLELEKLFNQNGWNTFIKYRSVFKNTKFADVRLFRSTGSDGQVRNFGMVYGYGTKASANLGEADFISQNSVLGQLVAVEGSNTRLQFKVFPVKADSVILYKNGTIVPESDYTIDELKGQILMGATIGPADKCTASYEPSQIAPRPPKRMYFFTFDDVRGEKIVQGMSGAVYIGDPDSIMPDGDGTRKTFPIPTTATIKEGTLSLYINKVQAAEGTYTVDYSTNTITVTGNAPLAGSELNVSYIKVLNATGAGTLDYGDISVKSFDPDDGTALLNAAYTSLYYLYPSLPTAISFTPLDDFSRGWQRDSTMYFWGNITKDRIVLFLRPDPTPGPENTYYAPLYIGRLTTLGKEPRKNNLIMSGCRVKDEIKWKADMKLGATYVDYGNNTSNGNSSVQLQQSIGGTYYQSHYLAFISHDKQVDAGEARFNPSVYSGKYHISPMYIVHPNDGFVGKLDECYAVHPKNISQLDELEVVETSEYEDLGKGDGVKGIFHLSHRPSNMDDGTPFSLRVMVSCIQMEYGADYTIDLETKAITFAAGKIPAEGDEVIATYDYKQLYRYTLADTPVSPLTLANMSPFAPIGLGILKETLLKNQ</sequence>
<dbReference type="RefSeq" id="WP_068680079.1">
    <property type="nucleotide sequence ID" value="NZ_LYPA01000031.1"/>
</dbReference>
<reference evidence="1 2" key="1">
    <citation type="submission" date="2016-05" db="EMBL/GenBank/DDBJ databases">
        <title>Paenibacillus oryzae. sp. nov., isolated from the rice root.</title>
        <authorList>
            <person name="Zhang J."/>
            <person name="Zhang X."/>
        </authorList>
    </citation>
    <scope>NUCLEOTIDE SEQUENCE [LARGE SCALE GENOMIC DNA]</scope>
    <source>
        <strain evidence="1 2">1DrF-4</strain>
    </source>
</reference>
<proteinExistence type="predicted"/>
<dbReference type="STRING" id="1844972.A7K91_08430"/>
<dbReference type="OrthoDB" id="2820053at2"/>
<dbReference type="EMBL" id="LYPA01000031">
    <property type="protein sequence ID" value="OBR67751.1"/>
    <property type="molecule type" value="Genomic_DNA"/>
</dbReference>
<organism evidence="1 2">
    <name type="scientific">Paenibacillus oryzae</name>
    <dbReference type="NCBI Taxonomy" id="1844972"/>
    <lineage>
        <taxon>Bacteria</taxon>
        <taxon>Bacillati</taxon>
        <taxon>Bacillota</taxon>
        <taxon>Bacilli</taxon>
        <taxon>Bacillales</taxon>
        <taxon>Paenibacillaceae</taxon>
        <taxon>Paenibacillus</taxon>
    </lineage>
</organism>
<name>A0A1A5YQ60_9BACL</name>
<evidence type="ECO:0008006" key="3">
    <source>
        <dbReference type="Google" id="ProtNLM"/>
    </source>
</evidence>
<comment type="caution">
    <text evidence="1">The sequence shown here is derived from an EMBL/GenBank/DDBJ whole genome shotgun (WGS) entry which is preliminary data.</text>
</comment>
<accession>A0A1A5YQ60</accession>
<dbReference type="AlphaFoldDB" id="A0A1A5YQ60"/>
<evidence type="ECO:0000313" key="1">
    <source>
        <dbReference type="EMBL" id="OBR67751.1"/>
    </source>
</evidence>
<gene>
    <name evidence="1" type="ORF">A7K91_08430</name>
</gene>
<protein>
    <recommendedName>
        <fullName evidence="3">Major virion structural protein</fullName>
    </recommendedName>
</protein>
<evidence type="ECO:0000313" key="2">
    <source>
        <dbReference type="Proteomes" id="UP000092024"/>
    </source>
</evidence>